<comment type="caution">
    <text evidence="6">The sequence shown here is derived from an EMBL/GenBank/DDBJ whole genome shotgun (WGS) entry which is preliminary data.</text>
</comment>
<dbReference type="SUPFAM" id="SSF56349">
    <property type="entry name" value="DNA breaking-rejoining enzymes"/>
    <property type="match status" value="1"/>
</dbReference>
<dbReference type="NCBIfam" id="NF040815">
    <property type="entry name" value="recomb_XerA_Arch"/>
    <property type="match status" value="1"/>
</dbReference>
<dbReference type="GO" id="GO:0006310">
    <property type="term" value="P:DNA recombination"/>
    <property type="evidence" value="ECO:0007669"/>
    <property type="project" value="UniProtKB-KW"/>
</dbReference>
<evidence type="ECO:0000259" key="5">
    <source>
        <dbReference type="PROSITE" id="PS51900"/>
    </source>
</evidence>
<keyword evidence="2" id="KW-0238">DNA-binding</keyword>
<proteinExistence type="predicted"/>
<evidence type="ECO:0000313" key="6">
    <source>
        <dbReference type="EMBL" id="KKN37932.1"/>
    </source>
</evidence>
<sequence>MDIILKYLVILRSYLHIMTEYKVSDFVDDFLISKEVEEGCTSSTIKAYRYDLQKFINLVGDLQLSSPLLRQKIRLFLKKLYEIKYTKKGISRKIASLRSYFKFLTLNEFIIKNPMSTIKTPKIKLEESLPKFLDLNDIELIFKKLKNKQLFNTRKSNRYYLIVRILYATMARVSELCNIKIRDIDFEKGYIRLRGKGNKERIVPVDQKTLEIFKEYLKNRIYYDSEDYLLVNTRNQKLNPRVVQVDIKTIKEKCGFPNSKIITPHIFRHTGATHLRRQGMDISELQDILGHSNPNTTRIYAKNCPEQLIESYNKMHPLSTSKIDF</sequence>
<keyword evidence="1" id="KW-0229">DNA integration</keyword>
<dbReference type="AlphaFoldDB" id="A0A0F9QLQ8"/>
<dbReference type="Gene3D" id="1.10.443.10">
    <property type="entry name" value="Intergrase catalytic core"/>
    <property type="match status" value="1"/>
</dbReference>
<dbReference type="Pfam" id="PF02899">
    <property type="entry name" value="Phage_int_SAM_1"/>
    <property type="match status" value="1"/>
</dbReference>
<organism evidence="6">
    <name type="scientific">marine sediment metagenome</name>
    <dbReference type="NCBI Taxonomy" id="412755"/>
    <lineage>
        <taxon>unclassified sequences</taxon>
        <taxon>metagenomes</taxon>
        <taxon>ecological metagenomes</taxon>
    </lineage>
</organism>
<reference evidence="6" key="1">
    <citation type="journal article" date="2015" name="Nature">
        <title>Complex archaea that bridge the gap between prokaryotes and eukaryotes.</title>
        <authorList>
            <person name="Spang A."/>
            <person name="Saw J.H."/>
            <person name="Jorgensen S.L."/>
            <person name="Zaremba-Niedzwiedzka K."/>
            <person name="Martijn J."/>
            <person name="Lind A.E."/>
            <person name="van Eijk R."/>
            <person name="Schleper C."/>
            <person name="Guy L."/>
            <person name="Ettema T.J."/>
        </authorList>
    </citation>
    <scope>NUCLEOTIDE SEQUENCE</scope>
</reference>
<gene>
    <name evidence="6" type="ORF">LCGC14_0758540</name>
</gene>
<dbReference type="InterPro" id="IPR002104">
    <property type="entry name" value="Integrase_catalytic"/>
</dbReference>
<evidence type="ECO:0000256" key="2">
    <source>
        <dbReference type="ARBA" id="ARBA00023125"/>
    </source>
</evidence>
<keyword evidence="3" id="KW-0233">DNA recombination</keyword>
<dbReference type="Gene3D" id="1.10.150.130">
    <property type="match status" value="1"/>
</dbReference>
<dbReference type="PROSITE" id="PS51898">
    <property type="entry name" value="TYR_RECOMBINASE"/>
    <property type="match status" value="1"/>
</dbReference>
<name>A0A0F9QLQ8_9ZZZZ</name>
<dbReference type="GO" id="GO:0003677">
    <property type="term" value="F:DNA binding"/>
    <property type="evidence" value="ECO:0007669"/>
    <property type="project" value="UniProtKB-KW"/>
</dbReference>
<dbReference type="InterPro" id="IPR013762">
    <property type="entry name" value="Integrase-like_cat_sf"/>
</dbReference>
<feature type="domain" description="Core-binding (CB)" evidence="5">
    <location>
        <begin position="21"/>
        <end position="105"/>
    </location>
</feature>
<feature type="domain" description="Tyr recombinase" evidence="4">
    <location>
        <begin position="128"/>
        <end position="313"/>
    </location>
</feature>
<dbReference type="EMBL" id="LAZR01001861">
    <property type="protein sequence ID" value="KKN37932.1"/>
    <property type="molecule type" value="Genomic_DNA"/>
</dbReference>
<evidence type="ECO:0000256" key="3">
    <source>
        <dbReference type="ARBA" id="ARBA00023172"/>
    </source>
</evidence>
<evidence type="ECO:0008006" key="7">
    <source>
        <dbReference type="Google" id="ProtNLM"/>
    </source>
</evidence>
<dbReference type="InterPro" id="IPR044068">
    <property type="entry name" value="CB"/>
</dbReference>
<protein>
    <recommendedName>
        <fullName evidence="7">Tyr recombinase domain-containing protein</fullName>
    </recommendedName>
</protein>
<dbReference type="PANTHER" id="PTHR30349:SF41">
    <property type="entry name" value="INTEGRASE_RECOMBINASE PROTEIN MJ0367-RELATED"/>
    <property type="match status" value="1"/>
</dbReference>
<dbReference type="Pfam" id="PF00589">
    <property type="entry name" value="Phage_integrase"/>
    <property type="match status" value="1"/>
</dbReference>
<evidence type="ECO:0000259" key="4">
    <source>
        <dbReference type="PROSITE" id="PS51898"/>
    </source>
</evidence>
<dbReference type="GO" id="GO:0015074">
    <property type="term" value="P:DNA integration"/>
    <property type="evidence" value="ECO:0007669"/>
    <property type="project" value="UniProtKB-KW"/>
</dbReference>
<dbReference type="InterPro" id="IPR010998">
    <property type="entry name" value="Integrase_recombinase_N"/>
</dbReference>
<dbReference type="InterPro" id="IPR004107">
    <property type="entry name" value="Integrase_SAM-like_N"/>
</dbReference>
<accession>A0A0F9QLQ8</accession>
<evidence type="ECO:0000256" key="1">
    <source>
        <dbReference type="ARBA" id="ARBA00022908"/>
    </source>
</evidence>
<dbReference type="InterPro" id="IPR011010">
    <property type="entry name" value="DNA_brk_join_enz"/>
</dbReference>
<dbReference type="PANTHER" id="PTHR30349">
    <property type="entry name" value="PHAGE INTEGRASE-RELATED"/>
    <property type="match status" value="1"/>
</dbReference>
<dbReference type="PROSITE" id="PS51900">
    <property type="entry name" value="CB"/>
    <property type="match status" value="1"/>
</dbReference>
<dbReference type="InterPro" id="IPR050090">
    <property type="entry name" value="Tyrosine_recombinase_XerCD"/>
</dbReference>